<dbReference type="PROSITE" id="PS00237">
    <property type="entry name" value="G_PROTEIN_RECEP_F1_1"/>
    <property type="match status" value="1"/>
</dbReference>
<feature type="transmembrane region" description="Helical" evidence="13">
    <location>
        <begin position="36"/>
        <end position="64"/>
    </location>
</feature>
<dbReference type="PRINTS" id="PR01565">
    <property type="entry name" value="NEUROMEDINUR"/>
</dbReference>
<keyword evidence="6 12" id="KW-0297">G-protein coupled receptor</keyword>
<organism evidence="15 16">
    <name type="scientific">Bemisia tabaci</name>
    <name type="common">Sweetpotato whitefly</name>
    <name type="synonym">Aleurodes tabaci</name>
    <dbReference type="NCBI Taxonomy" id="7038"/>
    <lineage>
        <taxon>Eukaryota</taxon>
        <taxon>Metazoa</taxon>
        <taxon>Ecdysozoa</taxon>
        <taxon>Arthropoda</taxon>
        <taxon>Hexapoda</taxon>
        <taxon>Insecta</taxon>
        <taxon>Pterygota</taxon>
        <taxon>Neoptera</taxon>
        <taxon>Paraneoptera</taxon>
        <taxon>Hemiptera</taxon>
        <taxon>Sternorrhyncha</taxon>
        <taxon>Aleyrodoidea</taxon>
        <taxon>Aleyrodidae</taxon>
        <taxon>Aleyrodinae</taxon>
        <taxon>Bemisia</taxon>
    </lineage>
</organism>
<dbReference type="GO" id="GO:0005886">
    <property type="term" value="C:plasma membrane"/>
    <property type="evidence" value="ECO:0007669"/>
    <property type="project" value="UniProtKB-SubCell"/>
</dbReference>
<keyword evidence="8" id="KW-1015">Disulfide bond</keyword>
<dbReference type="InterPro" id="IPR017452">
    <property type="entry name" value="GPCR_Rhodpsn_7TM"/>
</dbReference>
<keyword evidence="16" id="KW-1185">Reference proteome</keyword>
<dbReference type="AlphaFoldDB" id="A0A9P0A5I0"/>
<dbReference type="Proteomes" id="UP001152759">
    <property type="component" value="Chromosome 3"/>
</dbReference>
<evidence type="ECO:0000256" key="4">
    <source>
        <dbReference type="ARBA" id="ARBA00022692"/>
    </source>
</evidence>
<dbReference type="Gene3D" id="1.20.1070.10">
    <property type="entry name" value="Rhodopsin 7-helix transmembrane proteins"/>
    <property type="match status" value="1"/>
</dbReference>
<gene>
    <name evidence="15" type="ORF">BEMITA_LOCUS5937</name>
</gene>
<name>A0A9P0A5I0_BEMTA</name>
<evidence type="ECO:0000259" key="14">
    <source>
        <dbReference type="PROSITE" id="PS50262"/>
    </source>
</evidence>
<keyword evidence="7 13" id="KW-0472">Membrane</keyword>
<protein>
    <recommendedName>
        <fullName evidence="14">G-protein coupled receptors family 1 profile domain-containing protein</fullName>
    </recommendedName>
</protein>
<keyword evidence="11 12" id="KW-0807">Transducer</keyword>
<evidence type="ECO:0000256" key="11">
    <source>
        <dbReference type="ARBA" id="ARBA00023224"/>
    </source>
</evidence>
<reference evidence="15" key="1">
    <citation type="submission" date="2021-12" db="EMBL/GenBank/DDBJ databases">
        <authorList>
            <person name="King R."/>
        </authorList>
    </citation>
    <scope>NUCLEOTIDE SEQUENCE</scope>
</reference>
<comment type="subcellular location">
    <subcellularLocation>
        <location evidence="1">Cell membrane</location>
        <topology evidence="1">Multi-pass membrane protein</topology>
    </subcellularLocation>
</comment>
<keyword evidence="5 13" id="KW-1133">Transmembrane helix</keyword>
<dbReference type="EMBL" id="OU963864">
    <property type="protein sequence ID" value="CAH0386871.1"/>
    <property type="molecule type" value="Genomic_DNA"/>
</dbReference>
<dbReference type="PRINTS" id="PR00237">
    <property type="entry name" value="GPCRRHODOPSN"/>
</dbReference>
<dbReference type="PANTHER" id="PTHR24243">
    <property type="entry name" value="G-PROTEIN COUPLED RECEPTOR"/>
    <property type="match status" value="1"/>
</dbReference>
<evidence type="ECO:0000256" key="2">
    <source>
        <dbReference type="ARBA" id="ARBA00010663"/>
    </source>
</evidence>
<evidence type="ECO:0000256" key="6">
    <source>
        <dbReference type="ARBA" id="ARBA00023040"/>
    </source>
</evidence>
<evidence type="ECO:0000256" key="8">
    <source>
        <dbReference type="ARBA" id="ARBA00023157"/>
    </source>
</evidence>
<feature type="domain" description="G-protein coupled receptors family 1 profile" evidence="14">
    <location>
        <begin position="56"/>
        <end position="174"/>
    </location>
</feature>
<evidence type="ECO:0000256" key="1">
    <source>
        <dbReference type="ARBA" id="ARBA00004651"/>
    </source>
</evidence>
<evidence type="ECO:0000313" key="15">
    <source>
        <dbReference type="EMBL" id="CAH0386871.1"/>
    </source>
</evidence>
<dbReference type="PROSITE" id="PS50262">
    <property type="entry name" value="G_PROTEIN_RECEP_F1_2"/>
    <property type="match status" value="1"/>
</dbReference>
<keyword evidence="10" id="KW-0325">Glycoprotein</keyword>
<feature type="transmembrane region" description="Helical" evidence="13">
    <location>
        <begin position="76"/>
        <end position="94"/>
    </location>
</feature>
<evidence type="ECO:0000256" key="7">
    <source>
        <dbReference type="ARBA" id="ARBA00023136"/>
    </source>
</evidence>
<dbReference type="Pfam" id="PF00001">
    <property type="entry name" value="7tm_1"/>
    <property type="match status" value="1"/>
</dbReference>
<dbReference type="GO" id="GO:0001607">
    <property type="term" value="F:neuromedin U receptor activity"/>
    <property type="evidence" value="ECO:0007669"/>
    <property type="project" value="InterPro"/>
</dbReference>
<keyword evidence="3" id="KW-1003">Cell membrane</keyword>
<dbReference type="SUPFAM" id="SSF81321">
    <property type="entry name" value="Family A G protein-coupled receptor-like"/>
    <property type="match status" value="1"/>
</dbReference>
<keyword evidence="9 12" id="KW-0675">Receptor</keyword>
<evidence type="ECO:0000256" key="13">
    <source>
        <dbReference type="SAM" id="Phobius"/>
    </source>
</evidence>
<dbReference type="PANTHER" id="PTHR24243:SF208">
    <property type="entry name" value="PYROKININ-1 RECEPTOR"/>
    <property type="match status" value="1"/>
</dbReference>
<sequence>MDALEPRTNGTEVGVGVVGGEVGAGVGSVYPRRDSLYIVVPITIIYGVILITGTVGNVITCCVIARNKSMHNATNFYLFSLAISDLLLLVSGLPQEIYMVWSKYPYIFGEAFCKLRGLAAETSTNASVLTITAFTVERYVAICHPFFARTLSKLSRAVKLILCIWAVSLVFAIPQDVIVNCTAGPRIVSSDSLRTPILFNPFPPLFSGDSRMRLQQ</sequence>
<proteinExistence type="inferred from homology"/>
<accession>A0A9P0A5I0</accession>
<comment type="similarity">
    <text evidence="2 12">Belongs to the G-protein coupled receptor 1 family.</text>
</comment>
<evidence type="ECO:0000256" key="3">
    <source>
        <dbReference type="ARBA" id="ARBA00022475"/>
    </source>
</evidence>
<evidence type="ECO:0000256" key="12">
    <source>
        <dbReference type="RuleBase" id="RU000688"/>
    </source>
</evidence>
<dbReference type="InterPro" id="IPR005390">
    <property type="entry name" value="NeuromedU_rcpt"/>
</dbReference>
<evidence type="ECO:0000256" key="9">
    <source>
        <dbReference type="ARBA" id="ARBA00023170"/>
    </source>
</evidence>
<evidence type="ECO:0000313" key="16">
    <source>
        <dbReference type="Proteomes" id="UP001152759"/>
    </source>
</evidence>
<evidence type="ECO:0000256" key="5">
    <source>
        <dbReference type="ARBA" id="ARBA00022989"/>
    </source>
</evidence>
<dbReference type="InterPro" id="IPR000276">
    <property type="entry name" value="GPCR_Rhodpsn"/>
</dbReference>
<keyword evidence="4 12" id="KW-0812">Transmembrane</keyword>
<evidence type="ECO:0000256" key="10">
    <source>
        <dbReference type="ARBA" id="ARBA00023180"/>
    </source>
</evidence>